<proteinExistence type="predicted"/>
<sequence length="1759" mass="194367">MPKPNKSSATSNTRKKQASKKAGGDEGEGKGKQKFERYPAVKGLTKAQRKALKENRPKVYIPPPRPPVPARPDPLDAQGLARTLPAELVVVLRRLGKKDAVTKRKGIDELKDIWVDVVVNLHTEGAEDPSGELTVKEDALTEALPVWPHHLPSLLLSPSHRAVSLQLHTKLLKIPNIKSSLLNTLALGLLPGQHHGRDVLGSWMTAAVEEGRRGTVGSGEEAMAAWEDFVEWQGDLQGEETDGSVTKVNMAENFEILVDYLRLAVLDPHELYRQVHPPPVKASEPPPPVLIGKKGAKGKGSQSQTPKGYFTPPTEAEPEETEEDMITLTERNTRYQISGLVGLAYLLRHISTATLEKEYFGSFLSNPQLWRLFTTPANSTESSEVAAPPVRQAVYEALLVLSTRHESYMRSKLYATAGPVFLRNVWTETDASVWSGRAVPDAVVAFLTKFKEIWLFEDTDKQENLENDDVKEPAEGSPEETEEEDSDAESEADDAIIPDDPAAGSEATTVGQIVYRDFLAYLQRACNGSPFIGYQFVLVVVSTIPETLLPCNKNGLEALCTSLWAAQDARLLPAPTNFAPSAFYSLVGTILDCIVLLNIRSSKGAVDVDAQALASGEMGDAVAAQVGRVWSEGVISEASKVVRMTRMIGAEKNTDFYKMATSVGSTVSRLDKVTPSTADKALDEITRLTTIAFSPADLGDSSVPPTSSLVPRLQLLLEALEQGYSGDEPRIKAFTDRTSLQIASQAVQHIMQYLSSNDSTNKLAKEDYPKMMVHLLEKRGVYLLRDETFSNNMRELLIDGADALLKRVEASLIAPVYIRYIKLLPTEAAQKAWQRLSIAVANSSKPAKFAYTTALLVTFMDPDTDVNSDGTMWGDIALEAGEEAMSPNKSASEAVELVKSLMRSQRDLIGKEDYDHLLIHLSTALSHRALTSQEEPFSEEDQFALLALLDMLGPAISNDAQHILQSDIHRSAYPQIFWLAFLAPTDAIAQDLRDHARQLWKTACSRLSGDSMKTLSNAIRSSMSSLITDPGAAMSPYDLLDTLVQRESSDVLIDLGLKIEPESLNMDSLLQSILQSNTQQTPSWTLDPLLPYERRSPSENVGKFDNYGRSEYARAMEALVYHVHSDITAIKSSAPSLLHIMLASRIAADCLDGMGTYGVYRENIDRQYLKSIRREAGQITSYAVSSLAADLPASWHQAAMSSLTKGNAQGDTLSVLIYELATRNSKHAIYLRCLRDLLESILRSAEISVSERWLAFATALDSQPDLALAIMASVNKSLEKSPRLDRVRNEIASRLSGVTVENAATEGLKLLRTLNTLTPGEESEDIILPQQRTVFLMQHLNGWLVSEDEAADDIPEELEARIALLYSNLAPIVQDISGAHWESMFDMINNNLEKVVTFADEETYNLMFATLSLLESVQKLVATNKSLRAGWTEKANHIRAVAQLLLTVQPGLRRSSTSAALLDKVIDILDRSDDIAFFDSMEKVYPLLSYADLPVQRSLYHILRKSIQIRTASLVVDVEADVASAPERLPELPEVLMGLAGQAQEDNIEDGNDNSLAGLRVHVFYRALETIPTLVRAWYESCKDRQLTMTFMSAVMKYFSPILISNEFAVLRQPGAISELEDDNLTIKVVSGAPEVNARYLIDEQPMEILIRLPAEFPLKSVEVKDLGRVGVTENKWRGWIFNLQQMIMSRNGLILEGLKVFKNNVTLHFEGKTECSIDHTNERPLIALKNLPDVQEQVSLKLSLTMVQELELLIVSHV</sequence>
<organism evidence="1 2">
    <name type="scientific">Naganishia adeliensis</name>
    <dbReference type="NCBI Taxonomy" id="92952"/>
    <lineage>
        <taxon>Eukaryota</taxon>
        <taxon>Fungi</taxon>
        <taxon>Dikarya</taxon>
        <taxon>Basidiomycota</taxon>
        <taxon>Agaricomycotina</taxon>
        <taxon>Tremellomycetes</taxon>
        <taxon>Filobasidiales</taxon>
        <taxon>Filobasidiaceae</taxon>
        <taxon>Naganishia</taxon>
    </lineage>
</organism>
<accession>A0ACC2WV79</accession>
<comment type="caution">
    <text evidence="1">The sequence shown here is derived from an EMBL/GenBank/DDBJ whole genome shotgun (WGS) entry which is preliminary data.</text>
</comment>
<keyword evidence="2" id="KW-1185">Reference proteome</keyword>
<gene>
    <name evidence="1" type="ORF">QFC20_001016</name>
</gene>
<name>A0ACC2WV79_9TREE</name>
<protein>
    <submittedName>
        <fullName evidence="1">Uncharacterized protein</fullName>
    </submittedName>
</protein>
<dbReference type="Proteomes" id="UP001230649">
    <property type="component" value="Unassembled WGS sequence"/>
</dbReference>
<reference evidence="1" key="1">
    <citation type="submission" date="2023-04" db="EMBL/GenBank/DDBJ databases">
        <title>Draft Genome sequencing of Naganishia species isolated from polar environments using Oxford Nanopore Technology.</title>
        <authorList>
            <person name="Leo P."/>
            <person name="Venkateswaran K."/>
        </authorList>
    </citation>
    <scope>NUCLEOTIDE SEQUENCE</scope>
    <source>
        <strain evidence="1">MNA-CCFEE 5262</strain>
    </source>
</reference>
<dbReference type="EMBL" id="JASBWS010000005">
    <property type="protein sequence ID" value="KAJ9115689.1"/>
    <property type="molecule type" value="Genomic_DNA"/>
</dbReference>
<evidence type="ECO:0000313" key="2">
    <source>
        <dbReference type="Proteomes" id="UP001230649"/>
    </source>
</evidence>
<evidence type="ECO:0000313" key="1">
    <source>
        <dbReference type="EMBL" id="KAJ9115689.1"/>
    </source>
</evidence>